<proteinExistence type="inferred from homology"/>
<dbReference type="Pfam" id="PF00331">
    <property type="entry name" value="Glyco_hydro_10"/>
    <property type="match status" value="1"/>
</dbReference>
<comment type="pathway">
    <text evidence="3">Glycan degradation; xylan degradation.</text>
</comment>
<protein>
    <recommendedName>
        <fullName evidence="12">Beta-xylanase</fullName>
        <ecNumber evidence="12">3.2.1.8</ecNumber>
    </recommendedName>
</protein>
<evidence type="ECO:0000313" key="16">
    <source>
        <dbReference type="Proteomes" id="UP001629113"/>
    </source>
</evidence>
<evidence type="ECO:0000256" key="9">
    <source>
        <dbReference type="ARBA" id="ARBA00023295"/>
    </source>
</evidence>
<accession>A0ABR4PCY2</accession>
<feature type="chain" id="PRO_5046107024" description="Beta-xylanase" evidence="13">
    <location>
        <begin position="22"/>
        <end position="350"/>
    </location>
</feature>
<evidence type="ECO:0000256" key="11">
    <source>
        <dbReference type="PROSITE-ProRule" id="PRU10061"/>
    </source>
</evidence>
<evidence type="ECO:0000256" key="6">
    <source>
        <dbReference type="ARBA" id="ARBA00022651"/>
    </source>
</evidence>
<dbReference type="Gene3D" id="3.20.20.80">
    <property type="entry name" value="Glycosidases"/>
    <property type="match status" value="1"/>
</dbReference>
<dbReference type="EC" id="3.2.1.8" evidence="12"/>
<dbReference type="EMBL" id="JBFCZG010000006">
    <property type="protein sequence ID" value="KAL3421179.1"/>
    <property type="molecule type" value="Genomic_DNA"/>
</dbReference>
<organism evidence="15 16">
    <name type="scientific">Phlyctema vagabunda</name>
    <dbReference type="NCBI Taxonomy" id="108571"/>
    <lineage>
        <taxon>Eukaryota</taxon>
        <taxon>Fungi</taxon>
        <taxon>Dikarya</taxon>
        <taxon>Ascomycota</taxon>
        <taxon>Pezizomycotina</taxon>
        <taxon>Leotiomycetes</taxon>
        <taxon>Helotiales</taxon>
        <taxon>Dermateaceae</taxon>
        <taxon>Phlyctema</taxon>
    </lineage>
</organism>
<reference evidence="15 16" key="1">
    <citation type="submission" date="2024-06" db="EMBL/GenBank/DDBJ databases">
        <title>Complete genome of Phlyctema vagabunda strain 19-DSS-EL-015.</title>
        <authorList>
            <person name="Fiorenzani C."/>
        </authorList>
    </citation>
    <scope>NUCLEOTIDE SEQUENCE [LARGE SCALE GENOMIC DNA]</scope>
    <source>
        <strain evidence="15 16">19-DSS-EL-015</strain>
    </source>
</reference>
<keyword evidence="5" id="KW-0964">Secreted</keyword>
<evidence type="ECO:0000256" key="3">
    <source>
        <dbReference type="ARBA" id="ARBA00004851"/>
    </source>
</evidence>
<dbReference type="SUPFAM" id="SSF51445">
    <property type="entry name" value="(Trans)glycosidases"/>
    <property type="match status" value="1"/>
</dbReference>
<dbReference type="InterPro" id="IPR044846">
    <property type="entry name" value="GH10"/>
</dbReference>
<evidence type="ECO:0000259" key="14">
    <source>
        <dbReference type="PROSITE" id="PS51760"/>
    </source>
</evidence>
<dbReference type="PROSITE" id="PS51760">
    <property type="entry name" value="GH10_2"/>
    <property type="match status" value="1"/>
</dbReference>
<keyword evidence="8 12" id="KW-0119">Carbohydrate metabolism</keyword>
<evidence type="ECO:0000256" key="12">
    <source>
        <dbReference type="RuleBase" id="RU361174"/>
    </source>
</evidence>
<comment type="caution">
    <text evidence="15">The sequence shown here is derived from an EMBL/GenBank/DDBJ whole genome shotgun (WGS) entry which is preliminary data.</text>
</comment>
<dbReference type="GO" id="GO:0016787">
    <property type="term" value="F:hydrolase activity"/>
    <property type="evidence" value="ECO:0007669"/>
    <property type="project" value="UniProtKB-KW"/>
</dbReference>
<keyword evidence="13" id="KW-0732">Signal</keyword>
<feature type="domain" description="GH10" evidence="14">
    <location>
        <begin position="17"/>
        <end position="337"/>
    </location>
</feature>
<dbReference type="PANTHER" id="PTHR31490:SF35">
    <property type="entry name" value="ENDO-1,4-BETA-XYLANASE"/>
    <property type="match status" value="1"/>
</dbReference>
<dbReference type="InterPro" id="IPR017853">
    <property type="entry name" value="GH"/>
</dbReference>
<evidence type="ECO:0000256" key="1">
    <source>
        <dbReference type="ARBA" id="ARBA00000681"/>
    </source>
</evidence>
<keyword evidence="6" id="KW-0858">Xylan degradation</keyword>
<evidence type="ECO:0000256" key="5">
    <source>
        <dbReference type="ARBA" id="ARBA00022525"/>
    </source>
</evidence>
<evidence type="ECO:0000256" key="2">
    <source>
        <dbReference type="ARBA" id="ARBA00004613"/>
    </source>
</evidence>
<name>A0ABR4PCY2_9HELO</name>
<gene>
    <name evidence="15" type="ORF">PVAG01_07624</name>
</gene>
<evidence type="ECO:0000313" key="15">
    <source>
        <dbReference type="EMBL" id="KAL3421179.1"/>
    </source>
</evidence>
<comment type="subcellular location">
    <subcellularLocation>
        <location evidence="2">Secreted</location>
    </subcellularLocation>
</comment>
<keyword evidence="9 12" id="KW-0326">Glycosidase</keyword>
<evidence type="ECO:0000256" key="10">
    <source>
        <dbReference type="ARBA" id="ARBA00023326"/>
    </source>
</evidence>
<dbReference type="SMART" id="SM00633">
    <property type="entry name" value="Glyco_10"/>
    <property type="match status" value="1"/>
</dbReference>
<evidence type="ECO:0000256" key="7">
    <source>
        <dbReference type="ARBA" id="ARBA00022801"/>
    </source>
</evidence>
<dbReference type="Proteomes" id="UP001629113">
    <property type="component" value="Unassembled WGS sequence"/>
</dbReference>
<dbReference type="PROSITE" id="PS00591">
    <property type="entry name" value="GH10_1"/>
    <property type="match status" value="1"/>
</dbReference>
<evidence type="ECO:0000256" key="8">
    <source>
        <dbReference type="ARBA" id="ARBA00023277"/>
    </source>
</evidence>
<keyword evidence="10 12" id="KW-0624">Polysaccharide degradation</keyword>
<dbReference type="PRINTS" id="PR00134">
    <property type="entry name" value="GLHYDRLASE10"/>
</dbReference>
<dbReference type="InterPro" id="IPR001000">
    <property type="entry name" value="GH10_dom"/>
</dbReference>
<evidence type="ECO:0000256" key="13">
    <source>
        <dbReference type="SAM" id="SignalP"/>
    </source>
</evidence>
<keyword evidence="16" id="KW-1185">Reference proteome</keyword>
<evidence type="ECO:0000256" key="4">
    <source>
        <dbReference type="ARBA" id="ARBA00007495"/>
    </source>
</evidence>
<keyword evidence="7 12" id="KW-0378">Hydrolase</keyword>
<feature type="signal peptide" evidence="13">
    <location>
        <begin position="1"/>
        <end position="21"/>
    </location>
</feature>
<comment type="catalytic activity">
    <reaction evidence="1 12">
        <text>Endohydrolysis of (1-&gt;4)-beta-D-xylosidic linkages in xylans.</text>
        <dbReference type="EC" id="3.2.1.8"/>
    </reaction>
</comment>
<sequence>MLYLQRTLLAILALTTTTTTAQLNQLAKKAGLLYIGTAVDNGNLLNKTYKSIVTDTQEFGQLTPENGMKWFAVEPSPGVFNYTLGNEIANLATQDRQLLRCHALVWHSQLPAWVDQTTSWTAATLTAALKRHIFNEAQHWTRECYAWDVLNEALNEDGTYRNSTFLQVLGPAYIPLVFKFASQAAPRAKLYYNDYNIESPGPKATAAQAIVKSLKKQHIRIDGVGLQSHFIAGNAPSYAQQIQNMRAFESLGVDVAITELDVRLLLPTDATNLQQQSQAYVDAVQACVDVRACVGVTVWNFWDPVSWVPGVFTGYGAALLYFEDFTKHPAYYAIVDALKKSAKGKWKRIS</sequence>
<feature type="active site" description="Nucleophile" evidence="11">
    <location>
        <position position="259"/>
    </location>
</feature>
<comment type="similarity">
    <text evidence="4 12">Belongs to the glycosyl hydrolase 10 (cellulase F) family.</text>
</comment>
<dbReference type="InterPro" id="IPR031158">
    <property type="entry name" value="GH10_AS"/>
</dbReference>
<dbReference type="PANTHER" id="PTHR31490">
    <property type="entry name" value="GLYCOSYL HYDROLASE"/>
    <property type="match status" value="1"/>
</dbReference>